<sequence length="216" mass="25338">MVILAVILAVFVCILTVWAGDYRVSKNEDGLYTVQYNPEDYSYGPTLAPTSHKRKVLIVCLTNLARSPIAESVFRKMIKRRRISDQWEVSSAAAFYWEEANNDIIREALHVIGKIDPDYDEIKRIHAQKTRQIPKDAFRTNDFILAVDEMSYNATLEKRKEWNEVFTKAQVMHFDKLDPMKISNRWFALHDHNFTHFYQRCERAIQAFDTKVNSIM</sequence>
<dbReference type="Gene3D" id="3.40.50.2300">
    <property type="match status" value="1"/>
</dbReference>
<dbReference type="InterPro" id="IPR036196">
    <property type="entry name" value="Ptyr_pPase_sf"/>
</dbReference>
<dbReference type="Pfam" id="PF01451">
    <property type="entry name" value="LMWPc"/>
    <property type="match status" value="1"/>
</dbReference>
<dbReference type="EMBL" id="HBUF01112827">
    <property type="protein sequence ID" value="CAG6640592.1"/>
    <property type="molecule type" value="Transcribed_RNA"/>
</dbReference>
<dbReference type="PANTHER" id="PTHR11717">
    <property type="entry name" value="LOW MOLECULAR WEIGHT PROTEIN TYROSINE PHOSPHATASE"/>
    <property type="match status" value="1"/>
</dbReference>
<dbReference type="InterPro" id="IPR050438">
    <property type="entry name" value="LMW_PTPase"/>
</dbReference>
<evidence type="ECO:0000313" key="4">
    <source>
        <dbReference type="EMBL" id="CAG6722770.1"/>
    </source>
</evidence>
<feature type="chain" id="PRO_5033671585" description="protein-tyrosine-phosphatase" evidence="2">
    <location>
        <begin position="20"/>
        <end position="216"/>
    </location>
</feature>
<evidence type="ECO:0000256" key="2">
    <source>
        <dbReference type="SAM" id="SignalP"/>
    </source>
</evidence>
<evidence type="ECO:0000259" key="3">
    <source>
        <dbReference type="SMART" id="SM00226"/>
    </source>
</evidence>
<dbReference type="GO" id="GO:0004725">
    <property type="term" value="F:protein tyrosine phosphatase activity"/>
    <property type="evidence" value="ECO:0007669"/>
    <property type="project" value="UniProtKB-EC"/>
</dbReference>
<dbReference type="InterPro" id="IPR023485">
    <property type="entry name" value="Ptyr_pPase"/>
</dbReference>
<feature type="signal peptide" evidence="2">
    <location>
        <begin position="1"/>
        <end position="19"/>
    </location>
</feature>
<dbReference type="EC" id="3.1.3.48" evidence="1"/>
<dbReference type="PANTHER" id="PTHR11717:SF7">
    <property type="entry name" value="LOW MOLECULAR WEIGHT PHOSPHOTYROSINE PROTEIN PHOSPHATASE"/>
    <property type="match status" value="1"/>
</dbReference>
<dbReference type="EMBL" id="HBUF01364432">
    <property type="protein sequence ID" value="CAG6722770.1"/>
    <property type="molecule type" value="Transcribed_RNA"/>
</dbReference>
<name>A0A8D8VBZ0_9HEMI</name>
<dbReference type="EMBL" id="HBUF01364431">
    <property type="protein sequence ID" value="CAG6722769.1"/>
    <property type="molecule type" value="Transcribed_RNA"/>
</dbReference>
<dbReference type="EMBL" id="HBUF01176883">
    <property type="protein sequence ID" value="CAG6654186.1"/>
    <property type="molecule type" value="Transcribed_RNA"/>
</dbReference>
<protein>
    <recommendedName>
        <fullName evidence="1">protein-tyrosine-phosphatase</fullName>
        <ecNumber evidence="1">3.1.3.48</ecNumber>
    </recommendedName>
</protein>
<dbReference type="AlphaFoldDB" id="A0A8D8VBZ0"/>
<reference evidence="4" key="1">
    <citation type="submission" date="2021-05" db="EMBL/GenBank/DDBJ databases">
        <authorList>
            <person name="Alioto T."/>
            <person name="Alioto T."/>
            <person name="Gomez Garrido J."/>
        </authorList>
    </citation>
    <scope>NUCLEOTIDE SEQUENCE</scope>
</reference>
<keyword evidence="2" id="KW-0732">Signal</keyword>
<feature type="domain" description="Phosphotyrosine protein phosphatase I" evidence="3">
    <location>
        <begin position="54"/>
        <end position="211"/>
    </location>
</feature>
<dbReference type="SMART" id="SM00226">
    <property type="entry name" value="LMWPc"/>
    <property type="match status" value="1"/>
</dbReference>
<proteinExistence type="predicted"/>
<evidence type="ECO:0000256" key="1">
    <source>
        <dbReference type="ARBA" id="ARBA00013064"/>
    </source>
</evidence>
<accession>A0A8D8VBZ0</accession>
<dbReference type="SUPFAM" id="SSF52788">
    <property type="entry name" value="Phosphotyrosine protein phosphatases I"/>
    <property type="match status" value="1"/>
</dbReference>
<dbReference type="EMBL" id="HBUF01364433">
    <property type="protein sequence ID" value="CAG6722771.1"/>
    <property type="molecule type" value="Transcribed_RNA"/>
</dbReference>
<organism evidence="4">
    <name type="scientific">Cacopsylla melanoneura</name>
    <dbReference type="NCBI Taxonomy" id="428564"/>
    <lineage>
        <taxon>Eukaryota</taxon>
        <taxon>Metazoa</taxon>
        <taxon>Ecdysozoa</taxon>
        <taxon>Arthropoda</taxon>
        <taxon>Hexapoda</taxon>
        <taxon>Insecta</taxon>
        <taxon>Pterygota</taxon>
        <taxon>Neoptera</taxon>
        <taxon>Paraneoptera</taxon>
        <taxon>Hemiptera</taxon>
        <taxon>Sternorrhyncha</taxon>
        <taxon>Psylloidea</taxon>
        <taxon>Psyllidae</taxon>
        <taxon>Psyllinae</taxon>
        <taxon>Cacopsylla</taxon>
    </lineage>
</organism>